<dbReference type="InterPro" id="IPR034660">
    <property type="entry name" value="DinB/YfiT-like"/>
</dbReference>
<dbReference type="AlphaFoldDB" id="A0A417Z4M2"/>
<comment type="caution">
    <text evidence="3">The sequence shown here is derived from an EMBL/GenBank/DDBJ whole genome shotgun (WGS) entry which is preliminary data.</text>
</comment>
<dbReference type="EMBL" id="QWLM01000009">
    <property type="protein sequence ID" value="RHW45559.1"/>
    <property type="molecule type" value="Genomic_DNA"/>
</dbReference>
<gene>
    <name evidence="3" type="ORF">D1832_09285</name>
</gene>
<protein>
    <submittedName>
        <fullName evidence="3">Maleylpyruvate isomerase family mycothiol-dependent enzyme</fullName>
    </submittedName>
</protein>
<feature type="compositionally biased region" description="Basic and acidic residues" evidence="1">
    <location>
        <begin position="86"/>
        <end position="95"/>
    </location>
</feature>
<keyword evidence="3" id="KW-0413">Isomerase</keyword>
<dbReference type="Pfam" id="PF11716">
    <property type="entry name" value="MDMPI_N"/>
    <property type="match status" value="1"/>
</dbReference>
<dbReference type="InterPro" id="IPR024344">
    <property type="entry name" value="MDMPI_metal-binding"/>
</dbReference>
<evidence type="ECO:0000259" key="2">
    <source>
        <dbReference type="Pfam" id="PF11716"/>
    </source>
</evidence>
<organism evidence="3 4">
    <name type="scientific">Dermacoccus abyssi</name>
    <dbReference type="NCBI Taxonomy" id="322596"/>
    <lineage>
        <taxon>Bacteria</taxon>
        <taxon>Bacillati</taxon>
        <taxon>Actinomycetota</taxon>
        <taxon>Actinomycetes</taxon>
        <taxon>Micrococcales</taxon>
        <taxon>Dermacoccaceae</taxon>
        <taxon>Dermacoccus</taxon>
    </lineage>
</organism>
<sequence length="211" mass="22599">MSDIWSRVHDERRTLIADLAGLPAQAWEQPSLAAGWTIHDVAAHLVDNARTTPLRLVVAMAKARFDFDRQNANGVAAAKGSSPEETLQRLRDVASRRSGPPAPKASRLVEEIAHGEDIRRPLGIERDYPVASVLDALDYQLHTPQRFDGAKELLGDVRLVATDADFSAGDGPVVEGSALDLLMVATGRAPRTEGLSGAGVARLVELGRATA</sequence>
<dbReference type="RefSeq" id="WP_118913606.1">
    <property type="nucleotide sequence ID" value="NZ_CBCRVH010000010.1"/>
</dbReference>
<dbReference type="NCBIfam" id="TIGR03083">
    <property type="entry name" value="maleylpyruvate isomerase family mycothiol-dependent enzyme"/>
    <property type="match status" value="1"/>
</dbReference>
<evidence type="ECO:0000256" key="1">
    <source>
        <dbReference type="SAM" id="MobiDB-lite"/>
    </source>
</evidence>
<evidence type="ECO:0000313" key="3">
    <source>
        <dbReference type="EMBL" id="RHW45559.1"/>
    </source>
</evidence>
<reference evidence="3 4" key="1">
    <citation type="submission" date="2018-08" db="EMBL/GenBank/DDBJ databases">
        <title>Whole genome sequence analysis of Dermacoccus abyssi bacteria isolated from Deep Mariana trench Micromonospora spp reveals genes involved in the environmental adaptation and production of secondary metabolites.</title>
        <authorList>
            <person name="Abdel-Mageed W.M."/>
            <person name="Lehri B."/>
            <person name="Nouioui I."/>
            <person name="Goodfellow I."/>
            <person name="Jaspars M."/>
            <person name="Karlyshev A."/>
        </authorList>
    </citation>
    <scope>NUCLEOTIDE SEQUENCE [LARGE SCALE GENOMIC DNA]</scope>
    <source>
        <strain evidence="3 4">MT1.1</strain>
    </source>
</reference>
<dbReference type="InterPro" id="IPR017517">
    <property type="entry name" value="Maleyloyr_isom"/>
</dbReference>
<proteinExistence type="predicted"/>
<dbReference type="SUPFAM" id="SSF109854">
    <property type="entry name" value="DinB/YfiT-like putative metalloenzymes"/>
    <property type="match status" value="1"/>
</dbReference>
<evidence type="ECO:0000313" key="4">
    <source>
        <dbReference type="Proteomes" id="UP000285376"/>
    </source>
</evidence>
<feature type="region of interest" description="Disordered" evidence="1">
    <location>
        <begin position="75"/>
        <end position="105"/>
    </location>
</feature>
<dbReference type="Proteomes" id="UP000285376">
    <property type="component" value="Unassembled WGS sequence"/>
</dbReference>
<name>A0A417Z4M2_9MICO</name>
<keyword evidence="3" id="KW-0670">Pyruvate</keyword>
<feature type="domain" description="Mycothiol-dependent maleylpyruvate isomerase metal-binding" evidence="2">
    <location>
        <begin position="9"/>
        <end position="97"/>
    </location>
</feature>
<accession>A0A417Z4M2</accession>
<dbReference type="GO" id="GO:0016853">
    <property type="term" value="F:isomerase activity"/>
    <property type="evidence" value="ECO:0007669"/>
    <property type="project" value="UniProtKB-KW"/>
</dbReference>
<dbReference type="GO" id="GO:0046872">
    <property type="term" value="F:metal ion binding"/>
    <property type="evidence" value="ECO:0007669"/>
    <property type="project" value="InterPro"/>
</dbReference>
<dbReference type="Gene3D" id="1.20.120.450">
    <property type="entry name" value="dinb family like domain"/>
    <property type="match status" value="1"/>
</dbReference>